<evidence type="ECO:0000313" key="1">
    <source>
        <dbReference type="EMBL" id="DAD35566.1"/>
    </source>
</evidence>
<evidence type="ECO:0000313" key="2">
    <source>
        <dbReference type="Proteomes" id="UP000607653"/>
    </source>
</evidence>
<organism evidence="1 2">
    <name type="scientific">Nelumbo nucifera</name>
    <name type="common">Sacred lotus</name>
    <dbReference type="NCBI Taxonomy" id="4432"/>
    <lineage>
        <taxon>Eukaryota</taxon>
        <taxon>Viridiplantae</taxon>
        <taxon>Streptophyta</taxon>
        <taxon>Embryophyta</taxon>
        <taxon>Tracheophyta</taxon>
        <taxon>Spermatophyta</taxon>
        <taxon>Magnoliopsida</taxon>
        <taxon>Proteales</taxon>
        <taxon>Nelumbonaceae</taxon>
        <taxon>Nelumbo</taxon>
    </lineage>
</organism>
<protein>
    <submittedName>
        <fullName evidence="1">Uncharacterized protein</fullName>
    </submittedName>
</protein>
<dbReference type="AlphaFoldDB" id="A0A822YXT4"/>
<gene>
    <name evidence="1" type="ORF">HUJ06_006206</name>
</gene>
<dbReference type="EMBL" id="DUZY01000004">
    <property type="protein sequence ID" value="DAD35566.1"/>
    <property type="molecule type" value="Genomic_DNA"/>
</dbReference>
<comment type="caution">
    <text evidence="1">The sequence shown here is derived from an EMBL/GenBank/DDBJ whole genome shotgun (WGS) entry which is preliminary data.</text>
</comment>
<name>A0A822YXT4_NELNU</name>
<accession>A0A822YXT4</accession>
<keyword evidence="2" id="KW-1185">Reference proteome</keyword>
<dbReference type="Proteomes" id="UP000607653">
    <property type="component" value="Unassembled WGS sequence"/>
</dbReference>
<proteinExistence type="predicted"/>
<sequence length="148" mass="17092">MHSPLDLTSELNFRWHYSDSLSMNRTEVGIFKGTYQICLCCLLKRSNDGALEPKINLEILSNLTNQELEWKFANQKLGSLLVLHDDFFESYCSWPELVWLLYATCSGSRFLDSLCCQLLSWSLSSSGFSGSLLSTRHWRRKIVRNLES</sequence>
<reference evidence="1 2" key="1">
    <citation type="journal article" date="2020" name="Mol. Biol. Evol.">
        <title>Distinct Expression and Methylation Patterns for Genes with Different Fates following a Single Whole-Genome Duplication in Flowering Plants.</title>
        <authorList>
            <person name="Shi T."/>
            <person name="Rahmani R.S."/>
            <person name="Gugger P.F."/>
            <person name="Wang M."/>
            <person name="Li H."/>
            <person name="Zhang Y."/>
            <person name="Li Z."/>
            <person name="Wang Q."/>
            <person name="Van de Peer Y."/>
            <person name="Marchal K."/>
            <person name="Chen J."/>
        </authorList>
    </citation>
    <scope>NUCLEOTIDE SEQUENCE [LARGE SCALE GENOMIC DNA]</scope>
    <source>
        <tissue evidence="1">Leaf</tissue>
    </source>
</reference>